<evidence type="ECO:0000313" key="2">
    <source>
        <dbReference type="Proteomes" id="UP000076925"/>
    </source>
</evidence>
<dbReference type="AlphaFoldDB" id="A0A139WRF6"/>
<evidence type="ECO:0000313" key="1">
    <source>
        <dbReference type="EMBL" id="KYC35013.1"/>
    </source>
</evidence>
<gene>
    <name evidence="1" type="ORF">WA1_09755</name>
</gene>
<comment type="caution">
    <text evidence="1">The sequence shown here is derived from an EMBL/GenBank/DDBJ whole genome shotgun (WGS) entry which is preliminary data.</text>
</comment>
<proteinExistence type="predicted"/>
<name>A0A139WRF6_9CYAN</name>
<dbReference type="EMBL" id="ANNX02000053">
    <property type="protein sequence ID" value="KYC35013.1"/>
    <property type="molecule type" value="Genomic_DNA"/>
</dbReference>
<dbReference type="STRING" id="128403.WA1_09755"/>
<organism evidence="1 2">
    <name type="scientific">Scytonema hofmannii PCC 7110</name>
    <dbReference type="NCBI Taxonomy" id="128403"/>
    <lineage>
        <taxon>Bacteria</taxon>
        <taxon>Bacillati</taxon>
        <taxon>Cyanobacteriota</taxon>
        <taxon>Cyanophyceae</taxon>
        <taxon>Nostocales</taxon>
        <taxon>Scytonemataceae</taxon>
        <taxon>Scytonema</taxon>
    </lineage>
</organism>
<keyword evidence="2" id="KW-1185">Reference proteome</keyword>
<sequence>MALGEIVVLGISKKLLEKGRAQRAEEIIVKFDIYLSPLRHRLIRKIPTSQEKIGYCLFANLDLLVTGRC</sequence>
<dbReference type="Proteomes" id="UP000076925">
    <property type="component" value="Unassembled WGS sequence"/>
</dbReference>
<reference evidence="1 2" key="1">
    <citation type="journal article" date="2013" name="Genome Biol. Evol.">
        <title>Genomes of Stigonematalean cyanobacteria (subsection V) and the evolution of oxygenic photosynthesis from prokaryotes to plastids.</title>
        <authorList>
            <person name="Dagan T."/>
            <person name="Roettger M."/>
            <person name="Stucken K."/>
            <person name="Landan G."/>
            <person name="Koch R."/>
            <person name="Major P."/>
            <person name="Gould S.B."/>
            <person name="Goremykin V.V."/>
            <person name="Rippka R."/>
            <person name="Tandeau de Marsac N."/>
            <person name="Gugger M."/>
            <person name="Lockhart P.J."/>
            <person name="Allen J.F."/>
            <person name="Brune I."/>
            <person name="Maus I."/>
            <person name="Puhler A."/>
            <person name="Martin W.F."/>
        </authorList>
    </citation>
    <scope>NUCLEOTIDE SEQUENCE [LARGE SCALE GENOMIC DNA]</scope>
    <source>
        <strain evidence="1 2">PCC 7110</strain>
    </source>
</reference>
<protein>
    <submittedName>
        <fullName evidence="1">Uncharacterized protein</fullName>
    </submittedName>
</protein>
<accession>A0A139WRF6</accession>